<feature type="region of interest" description="Disordered" evidence="1">
    <location>
        <begin position="45"/>
        <end position="67"/>
    </location>
</feature>
<dbReference type="Proteomes" id="UP001341281">
    <property type="component" value="Chromosome 05"/>
</dbReference>
<protein>
    <submittedName>
        <fullName evidence="2">Uncharacterized protein</fullName>
    </submittedName>
</protein>
<proteinExistence type="predicted"/>
<evidence type="ECO:0000256" key="1">
    <source>
        <dbReference type="SAM" id="MobiDB-lite"/>
    </source>
</evidence>
<accession>A0AAQ3THZ9</accession>
<evidence type="ECO:0000313" key="3">
    <source>
        <dbReference type="Proteomes" id="UP001341281"/>
    </source>
</evidence>
<dbReference type="AlphaFoldDB" id="A0AAQ3THZ9"/>
<organism evidence="2 3">
    <name type="scientific">Paspalum notatum var. saurae</name>
    <dbReference type="NCBI Taxonomy" id="547442"/>
    <lineage>
        <taxon>Eukaryota</taxon>
        <taxon>Viridiplantae</taxon>
        <taxon>Streptophyta</taxon>
        <taxon>Embryophyta</taxon>
        <taxon>Tracheophyta</taxon>
        <taxon>Spermatophyta</taxon>
        <taxon>Magnoliopsida</taxon>
        <taxon>Liliopsida</taxon>
        <taxon>Poales</taxon>
        <taxon>Poaceae</taxon>
        <taxon>PACMAD clade</taxon>
        <taxon>Panicoideae</taxon>
        <taxon>Andropogonodae</taxon>
        <taxon>Paspaleae</taxon>
        <taxon>Paspalinae</taxon>
        <taxon>Paspalum</taxon>
    </lineage>
</organism>
<keyword evidence="3" id="KW-1185">Reference proteome</keyword>
<evidence type="ECO:0000313" key="2">
    <source>
        <dbReference type="EMBL" id="WVZ74063.1"/>
    </source>
</evidence>
<dbReference type="EMBL" id="CP144749">
    <property type="protein sequence ID" value="WVZ74063.1"/>
    <property type="molecule type" value="Genomic_DNA"/>
</dbReference>
<name>A0AAQ3THZ9_PASNO</name>
<gene>
    <name evidence="2" type="ORF">U9M48_022290</name>
</gene>
<reference evidence="2 3" key="1">
    <citation type="submission" date="2024-02" db="EMBL/GenBank/DDBJ databases">
        <title>High-quality chromosome-scale genome assembly of Pensacola bahiagrass (Paspalum notatum Flugge var. saurae).</title>
        <authorList>
            <person name="Vega J.M."/>
            <person name="Podio M."/>
            <person name="Orjuela J."/>
            <person name="Siena L.A."/>
            <person name="Pessino S.C."/>
            <person name="Combes M.C."/>
            <person name="Mariac C."/>
            <person name="Albertini E."/>
            <person name="Pupilli F."/>
            <person name="Ortiz J.P.A."/>
            <person name="Leblanc O."/>
        </authorList>
    </citation>
    <scope>NUCLEOTIDE SEQUENCE [LARGE SCALE GENOMIC DNA]</scope>
    <source>
        <strain evidence="2">R1</strain>
        <tissue evidence="2">Leaf</tissue>
    </source>
</reference>
<sequence>MAAMDPKIVVEVALVEVVGDPPGTVRRGRERRHDAIDEGAQVTAQCDGEQREGRARALHGTVSGASE</sequence>